<dbReference type="SUPFAM" id="SSF46689">
    <property type="entry name" value="Homeodomain-like"/>
    <property type="match status" value="1"/>
</dbReference>
<dbReference type="GO" id="GO:0097367">
    <property type="term" value="F:carbohydrate derivative binding"/>
    <property type="evidence" value="ECO:0007669"/>
    <property type="project" value="InterPro"/>
</dbReference>
<dbReference type="Pfam" id="PF01380">
    <property type="entry name" value="SIS"/>
    <property type="match status" value="1"/>
</dbReference>
<proteinExistence type="predicted"/>
<evidence type="ECO:0000256" key="2">
    <source>
        <dbReference type="ARBA" id="ARBA00023125"/>
    </source>
</evidence>
<evidence type="ECO:0000256" key="3">
    <source>
        <dbReference type="ARBA" id="ARBA00023163"/>
    </source>
</evidence>
<dbReference type="InterPro" id="IPR047640">
    <property type="entry name" value="RpiR-like"/>
</dbReference>
<evidence type="ECO:0000313" key="7">
    <source>
        <dbReference type="Proteomes" id="UP000000845"/>
    </source>
</evidence>
<dbReference type="GO" id="GO:1901135">
    <property type="term" value="P:carbohydrate derivative metabolic process"/>
    <property type="evidence" value="ECO:0007669"/>
    <property type="project" value="InterPro"/>
</dbReference>
<evidence type="ECO:0000259" key="5">
    <source>
        <dbReference type="PROSITE" id="PS51464"/>
    </source>
</evidence>
<dbReference type="InterPro" id="IPR036388">
    <property type="entry name" value="WH-like_DNA-bd_sf"/>
</dbReference>
<dbReference type="InterPro" id="IPR046348">
    <property type="entry name" value="SIS_dom_sf"/>
</dbReference>
<protein>
    <submittedName>
        <fullName evidence="6">Transcriptional regulator, RpiR family</fullName>
    </submittedName>
</protein>
<dbReference type="eggNOG" id="COG1737">
    <property type="taxonomic scope" value="Bacteria"/>
</dbReference>
<evidence type="ECO:0000313" key="6">
    <source>
        <dbReference type="EMBL" id="ACZ09913.1"/>
    </source>
</evidence>
<dbReference type="STRING" id="526218.Sterm_3071"/>
<dbReference type="InterPro" id="IPR000281">
    <property type="entry name" value="HTH_RpiR"/>
</dbReference>
<sequence length="261" mass="29691">MKIENLIRDKYKNLNETEKEILRYIISNSNKIRGLRIKDLADAVFCSPNTIVRMSKKMGFTGFSEMKHVIFEELEKNFSQVPISEDGLYKDLLKTKELINSELLDYLAALIVKKKNISIFGLGPSRLSADIFSMRLTFLGIAAISFIDQHAMLFYANKIKENDICLFISFSGEQKGILGPAVIAKGRKGVIISLTGLSDNELSRIADHSMFFKTTSMYYDGADITSRVPADMVLDYLFSKMVLIMKDEDRLTSEEPEFIKY</sequence>
<dbReference type="KEGG" id="str:Sterm_3071"/>
<dbReference type="InterPro" id="IPR009057">
    <property type="entry name" value="Homeodomain-like_sf"/>
</dbReference>
<gene>
    <name evidence="6" type="ordered locus">Sterm_3071</name>
</gene>
<dbReference type="EMBL" id="CP001739">
    <property type="protein sequence ID" value="ACZ09913.1"/>
    <property type="molecule type" value="Genomic_DNA"/>
</dbReference>
<dbReference type="InterPro" id="IPR001347">
    <property type="entry name" value="SIS_dom"/>
</dbReference>
<dbReference type="GO" id="GO:0003677">
    <property type="term" value="F:DNA binding"/>
    <property type="evidence" value="ECO:0007669"/>
    <property type="project" value="UniProtKB-KW"/>
</dbReference>
<dbReference type="Proteomes" id="UP000000845">
    <property type="component" value="Chromosome"/>
</dbReference>
<dbReference type="RefSeq" id="WP_012862495.1">
    <property type="nucleotide sequence ID" value="NC_013517.1"/>
</dbReference>
<keyword evidence="3" id="KW-0804">Transcription</keyword>
<keyword evidence="2" id="KW-0238">DNA-binding</keyword>
<dbReference type="PANTHER" id="PTHR30514:SF1">
    <property type="entry name" value="HTH-TYPE TRANSCRIPTIONAL REGULATOR HEXR-RELATED"/>
    <property type="match status" value="1"/>
</dbReference>
<evidence type="ECO:0000259" key="4">
    <source>
        <dbReference type="PROSITE" id="PS51071"/>
    </source>
</evidence>
<dbReference type="Gene3D" id="1.10.10.10">
    <property type="entry name" value="Winged helix-like DNA-binding domain superfamily/Winged helix DNA-binding domain"/>
    <property type="match status" value="1"/>
</dbReference>
<keyword evidence="7" id="KW-1185">Reference proteome</keyword>
<dbReference type="PANTHER" id="PTHR30514">
    <property type="entry name" value="GLUCOKINASE"/>
    <property type="match status" value="1"/>
</dbReference>
<dbReference type="HOGENOM" id="CLU_055769_4_3_0"/>
<dbReference type="Pfam" id="PF01418">
    <property type="entry name" value="HTH_6"/>
    <property type="match status" value="1"/>
</dbReference>
<reference evidence="7" key="1">
    <citation type="submission" date="2009-09" db="EMBL/GenBank/DDBJ databases">
        <title>The complete chromosome of Sebaldella termitidis ATCC 33386.</title>
        <authorList>
            <consortium name="US DOE Joint Genome Institute (JGI-PGF)"/>
            <person name="Lucas S."/>
            <person name="Copeland A."/>
            <person name="Lapidus A."/>
            <person name="Glavina del Rio T."/>
            <person name="Dalin E."/>
            <person name="Tice H."/>
            <person name="Bruce D."/>
            <person name="Goodwin L."/>
            <person name="Pitluck S."/>
            <person name="Kyrpides N."/>
            <person name="Mavromatis K."/>
            <person name="Ivanova N."/>
            <person name="Mikhailova N."/>
            <person name="Sims D."/>
            <person name="Meincke L."/>
            <person name="Brettin T."/>
            <person name="Detter J.C."/>
            <person name="Han C."/>
            <person name="Larimer F."/>
            <person name="Land M."/>
            <person name="Hauser L."/>
            <person name="Markowitz V."/>
            <person name="Cheng J.F."/>
            <person name="Hugenholtz P."/>
            <person name="Woyke T."/>
            <person name="Wu D."/>
            <person name="Eisen J.A."/>
        </authorList>
    </citation>
    <scope>NUCLEOTIDE SEQUENCE [LARGE SCALE GENOMIC DNA]</scope>
    <source>
        <strain evidence="7">ATCC 33386 / NCTC 11300</strain>
    </source>
</reference>
<feature type="domain" description="SIS" evidence="5">
    <location>
        <begin position="107"/>
        <end position="247"/>
    </location>
</feature>
<dbReference type="GO" id="GO:0003700">
    <property type="term" value="F:DNA-binding transcription factor activity"/>
    <property type="evidence" value="ECO:0007669"/>
    <property type="project" value="InterPro"/>
</dbReference>
<dbReference type="AlphaFoldDB" id="D1AP79"/>
<keyword evidence="1" id="KW-0805">Transcription regulation</keyword>
<dbReference type="SUPFAM" id="SSF53697">
    <property type="entry name" value="SIS domain"/>
    <property type="match status" value="1"/>
</dbReference>
<dbReference type="InterPro" id="IPR035472">
    <property type="entry name" value="RpiR-like_SIS"/>
</dbReference>
<feature type="domain" description="HTH rpiR-type" evidence="4">
    <location>
        <begin position="1"/>
        <end position="77"/>
    </location>
</feature>
<organism evidence="6 7">
    <name type="scientific">Sebaldella termitidis (strain ATCC 33386 / NCTC 11300)</name>
    <dbReference type="NCBI Taxonomy" id="526218"/>
    <lineage>
        <taxon>Bacteria</taxon>
        <taxon>Fusobacteriati</taxon>
        <taxon>Fusobacteriota</taxon>
        <taxon>Fusobacteriia</taxon>
        <taxon>Fusobacteriales</taxon>
        <taxon>Leptotrichiaceae</taxon>
        <taxon>Sebaldella</taxon>
    </lineage>
</organism>
<accession>D1AP79</accession>
<dbReference type="Gene3D" id="3.40.50.10490">
    <property type="entry name" value="Glucose-6-phosphate isomerase like protein, domain 1"/>
    <property type="match status" value="1"/>
</dbReference>
<reference evidence="6 7" key="2">
    <citation type="journal article" date="2010" name="Stand. Genomic Sci.">
        <title>Complete genome sequence of Sebaldella termitidis type strain (NCTC 11300).</title>
        <authorList>
            <person name="Harmon-Smith M."/>
            <person name="Celia L."/>
            <person name="Chertkov O."/>
            <person name="Lapidus A."/>
            <person name="Copeland A."/>
            <person name="Glavina Del Rio T."/>
            <person name="Nolan M."/>
            <person name="Lucas S."/>
            <person name="Tice H."/>
            <person name="Cheng J.F."/>
            <person name="Han C."/>
            <person name="Detter J.C."/>
            <person name="Bruce D."/>
            <person name="Goodwin L."/>
            <person name="Pitluck S."/>
            <person name="Pati A."/>
            <person name="Liolios K."/>
            <person name="Ivanova N."/>
            <person name="Mavromatis K."/>
            <person name="Mikhailova N."/>
            <person name="Chen A."/>
            <person name="Palaniappan K."/>
            <person name="Land M."/>
            <person name="Hauser L."/>
            <person name="Chang Y.J."/>
            <person name="Jeffries C.D."/>
            <person name="Brettin T."/>
            <person name="Goker M."/>
            <person name="Beck B."/>
            <person name="Bristow J."/>
            <person name="Eisen J.A."/>
            <person name="Markowitz V."/>
            <person name="Hugenholtz P."/>
            <person name="Kyrpides N.C."/>
            <person name="Klenk H.P."/>
            <person name="Chen F."/>
        </authorList>
    </citation>
    <scope>NUCLEOTIDE SEQUENCE [LARGE SCALE GENOMIC DNA]</scope>
    <source>
        <strain evidence="7">ATCC 33386 / NCTC 11300</strain>
    </source>
</reference>
<evidence type="ECO:0000256" key="1">
    <source>
        <dbReference type="ARBA" id="ARBA00023015"/>
    </source>
</evidence>
<dbReference type="CDD" id="cd05013">
    <property type="entry name" value="SIS_RpiR"/>
    <property type="match status" value="1"/>
</dbReference>
<dbReference type="PROSITE" id="PS51464">
    <property type="entry name" value="SIS"/>
    <property type="match status" value="1"/>
</dbReference>
<name>D1AP79_SEBTE</name>
<dbReference type="PROSITE" id="PS51071">
    <property type="entry name" value="HTH_RPIR"/>
    <property type="match status" value="1"/>
</dbReference>